<dbReference type="PANTHER" id="PTHR33434">
    <property type="entry name" value="DEGV DOMAIN-CONTAINING PROTEIN DR_1986-RELATED"/>
    <property type="match status" value="1"/>
</dbReference>
<gene>
    <name evidence="2" type="ordered locus">Cphy_0094</name>
</gene>
<dbReference type="Pfam" id="PF02645">
    <property type="entry name" value="DegV"/>
    <property type="match status" value="1"/>
</dbReference>
<proteinExistence type="predicted"/>
<name>A9KQH5_LACP7</name>
<dbReference type="Gene3D" id="3.40.50.10170">
    <property type="match status" value="1"/>
</dbReference>
<dbReference type="PANTHER" id="PTHR33434:SF2">
    <property type="entry name" value="FATTY ACID-BINDING PROTEIN TM_1468"/>
    <property type="match status" value="1"/>
</dbReference>
<dbReference type="SUPFAM" id="SSF82549">
    <property type="entry name" value="DAK1/DegV-like"/>
    <property type="match status" value="1"/>
</dbReference>
<dbReference type="HOGENOM" id="CLU_048251_3_0_9"/>
<dbReference type="InterPro" id="IPR003797">
    <property type="entry name" value="DegV"/>
</dbReference>
<dbReference type="InterPro" id="IPR043168">
    <property type="entry name" value="DegV_C"/>
</dbReference>
<dbReference type="InterPro" id="IPR050270">
    <property type="entry name" value="DegV_domain_contain"/>
</dbReference>
<keyword evidence="3" id="KW-1185">Reference proteome</keyword>
<reference evidence="3" key="1">
    <citation type="submission" date="2007-11" db="EMBL/GenBank/DDBJ databases">
        <title>Complete genome sequence of Clostridium phytofermentans ISDg.</title>
        <authorList>
            <person name="Leschine S.B."/>
            <person name="Warnick T.A."/>
            <person name="Blanchard J.L."/>
            <person name="Schnell D.J."/>
            <person name="Petit E.L."/>
            <person name="LaTouf W.G."/>
            <person name="Copeland A."/>
            <person name="Lucas S."/>
            <person name="Lapidus A."/>
            <person name="Barry K."/>
            <person name="Glavina del Rio T."/>
            <person name="Dalin E."/>
            <person name="Tice H."/>
            <person name="Pitluck S."/>
            <person name="Kiss H."/>
            <person name="Brettin T."/>
            <person name="Bruce D."/>
            <person name="Detter J.C."/>
            <person name="Han C."/>
            <person name="Kuske C."/>
            <person name="Schmutz J."/>
            <person name="Larimer F."/>
            <person name="Land M."/>
            <person name="Hauser L."/>
            <person name="Kyrpides N."/>
            <person name="Kim E.A."/>
            <person name="Richardson P."/>
        </authorList>
    </citation>
    <scope>NUCLEOTIDE SEQUENCE [LARGE SCALE GENOMIC DNA]</scope>
    <source>
        <strain evidence="3">ATCC 700394 / DSM 18823 / ISDg</strain>
    </source>
</reference>
<organism evidence="2 3">
    <name type="scientific">Lachnoclostridium phytofermentans (strain ATCC 700394 / DSM 18823 / ISDg)</name>
    <name type="common">Clostridium phytofermentans</name>
    <dbReference type="NCBI Taxonomy" id="357809"/>
    <lineage>
        <taxon>Bacteria</taxon>
        <taxon>Bacillati</taxon>
        <taxon>Bacillota</taxon>
        <taxon>Clostridia</taxon>
        <taxon>Lachnospirales</taxon>
        <taxon>Lachnospiraceae</taxon>
    </lineage>
</organism>
<dbReference type="PROSITE" id="PS51482">
    <property type="entry name" value="DEGV"/>
    <property type="match status" value="1"/>
</dbReference>
<dbReference type="Gene3D" id="3.30.1180.10">
    <property type="match status" value="1"/>
</dbReference>
<keyword evidence="1" id="KW-0446">Lipid-binding</keyword>
<evidence type="ECO:0000256" key="1">
    <source>
        <dbReference type="ARBA" id="ARBA00023121"/>
    </source>
</evidence>
<evidence type="ECO:0000313" key="2">
    <source>
        <dbReference type="EMBL" id="ABX40484.1"/>
    </source>
</evidence>
<dbReference type="NCBIfam" id="TIGR00762">
    <property type="entry name" value="DegV"/>
    <property type="match status" value="1"/>
</dbReference>
<sequence>MNPTHRKELMIRIISDTSTLYSVSEAEEKGIYVSPLAVTINDTTYEEFNDIQTEEFVDLIHQGHIPLSSQPAIGRVVDLYNRFPEDEILNITMADGLSGTYQSAILAKDMAKDSERITVLNSKTLCGPHRTLVEHAKHLADQNHTISEIVSKLEKMIASSRSFLIPQDFDYLRRGGRLSHLAAFVGKTIHLVPVMTLTKDCKQLCNFSIKRNFKKAIHEIIRSLEDDNIGEHHKLYVSHSLAESLAITASELLKEAFPHSDVIIYKLSPAFTTQGGPGCIAIQSLSME</sequence>
<accession>A9KQH5</accession>
<dbReference type="KEGG" id="cpy:Cphy_0094"/>
<protein>
    <submittedName>
        <fullName evidence="2">DegV family protein</fullName>
    </submittedName>
</protein>
<dbReference type="Proteomes" id="UP000000370">
    <property type="component" value="Chromosome"/>
</dbReference>
<dbReference type="eggNOG" id="COG1307">
    <property type="taxonomic scope" value="Bacteria"/>
</dbReference>
<dbReference type="RefSeq" id="WP_012198127.1">
    <property type="nucleotide sequence ID" value="NC_010001.1"/>
</dbReference>
<dbReference type="EMBL" id="CP000885">
    <property type="protein sequence ID" value="ABX40484.1"/>
    <property type="molecule type" value="Genomic_DNA"/>
</dbReference>
<evidence type="ECO:0000313" key="3">
    <source>
        <dbReference type="Proteomes" id="UP000000370"/>
    </source>
</evidence>
<dbReference type="AlphaFoldDB" id="A9KQH5"/>
<dbReference type="GO" id="GO:0008289">
    <property type="term" value="F:lipid binding"/>
    <property type="evidence" value="ECO:0007669"/>
    <property type="project" value="UniProtKB-KW"/>
</dbReference>
<dbReference type="STRING" id="357809.Cphy_0094"/>